<dbReference type="GO" id="GO:0031122">
    <property type="term" value="P:cytoplasmic microtubule organization"/>
    <property type="evidence" value="ECO:0007669"/>
    <property type="project" value="TreeGrafter"/>
</dbReference>
<proteinExistence type="predicted"/>
<organism evidence="3 4">
    <name type="scientific">Atractosteus spatula</name>
    <name type="common">Alligator gar</name>
    <name type="synonym">Lepisosteus spatula</name>
    <dbReference type="NCBI Taxonomy" id="7917"/>
    <lineage>
        <taxon>Eukaryota</taxon>
        <taxon>Metazoa</taxon>
        <taxon>Chordata</taxon>
        <taxon>Craniata</taxon>
        <taxon>Vertebrata</taxon>
        <taxon>Euteleostomi</taxon>
        <taxon>Actinopterygii</taxon>
        <taxon>Neopterygii</taxon>
        <taxon>Holostei</taxon>
        <taxon>Semionotiformes</taxon>
        <taxon>Lepisosteidae</taxon>
        <taxon>Atractosteus</taxon>
    </lineage>
</organism>
<evidence type="ECO:0000313" key="3">
    <source>
        <dbReference type="EMBL" id="MBN3324320.1"/>
    </source>
</evidence>
<dbReference type="AlphaFoldDB" id="A0A8J7P2Z5"/>
<dbReference type="EMBL" id="JAAWVO010070450">
    <property type="protein sequence ID" value="MBN3324320.1"/>
    <property type="molecule type" value="Genomic_DNA"/>
</dbReference>
<evidence type="ECO:0000256" key="1">
    <source>
        <dbReference type="SAM" id="MobiDB-lite"/>
    </source>
</evidence>
<feature type="non-terminal residue" evidence="3">
    <location>
        <position position="1"/>
    </location>
</feature>
<dbReference type="PANTHER" id="PTHR21831:SF2">
    <property type="entry name" value="MICROTUBULE-ASSOCIATED PROTEIN 10"/>
    <property type="match status" value="1"/>
</dbReference>
<dbReference type="GO" id="GO:0005881">
    <property type="term" value="C:cytoplasmic microtubule"/>
    <property type="evidence" value="ECO:0007669"/>
    <property type="project" value="TreeGrafter"/>
</dbReference>
<feature type="region of interest" description="Disordered" evidence="1">
    <location>
        <begin position="461"/>
        <end position="480"/>
    </location>
</feature>
<name>A0A8J7P2Z5_ATRSP</name>
<gene>
    <name evidence="3" type="primary">Map10</name>
    <name evidence="3" type="ORF">GTO95_0013514</name>
</gene>
<reference evidence="3" key="1">
    <citation type="journal article" date="2021" name="Cell">
        <title>Tracing the genetic footprints of vertebrate landing in non-teleost ray-finned fishes.</title>
        <authorList>
            <person name="Bi X."/>
            <person name="Wang K."/>
            <person name="Yang L."/>
            <person name="Pan H."/>
            <person name="Jiang H."/>
            <person name="Wei Q."/>
            <person name="Fang M."/>
            <person name="Yu H."/>
            <person name="Zhu C."/>
            <person name="Cai Y."/>
            <person name="He Y."/>
            <person name="Gan X."/>
            <person name="Zeng H."/>
            <person name="Yu D."/>
            <person name="Zhu Y."/>
            <person name="Jiang H."/>
            <person name="Qiu Q."/>
            <person name="Yang H."/>
            <person name="Zhang Y.E."/>
            <person name="Wang W."/>
            <person name="Zhu M."/>
            <person name="He S."/>
            <person name="Zhang G."/>
        </authorList>
    </citation>
    <scope>NUCLEOTIDE SEQUENCE</scope>
    <source>
        <strain evidence="3">Allg_001</strain>
    </source>
</reference>
<dbReference type="Pfam" id="PF14925">
    <property type="entry name" value="HPHLAWLY"/>
    <property type="match status" value="2"/>
</dbReference>
<protein>
    <submittedName>
        <fullName evidence="3">MAP10 protein</fullName>
    </submittedName>
</protein>
<dbReference type="GO" id="GO:0005813">
    <property type="term" value="C:centrosome"/>
    <property type="evidence" value="ECO:0007669"/>
    <property type="project" value="TreeGrafter"/>
</dbReference>
<feature type="compositionally biased region" description="Basic and acidic residues" evidence="1">
    <location>
        <begin position="622"/>
        <end position="639"/>
    </location>
</feature>
<feature type="region of interest" description="Disordered" evidence="1">
    <location>
        <begin position="51"/>
        <end position="80"/>
    </location>
</feature>
<dbReference type="GO" id="GO:0032467">
    <property type="term" value="P:positive regulation of cytokinesis"/>
    <property type="evidence" value="ECO:0007669"/>
    <property type="project" value="TreeGrafter"/>
</dbReference>
<feature type="compositionally biased region" description="Low complexity" evidence="1">
    <location>
        <begin position="573"/>
        <end position="582"/>
    </location>
</feature>
<feature type="non-terminal residue" evidence="3">
    <location>
        <position position="734"/>
    </location>
</feature>
<dbReference type="Pfam" id="PF14924">
    <property type="entry name" value="MAP10_N"/>
    <property type="match status" value="1"/>
</dbReference>
<comment type="caution">
    <text evidence="3">The sequence shown here is derived from an EMBL/GenBank/DDBJ whole genome shotgun (WGS) entry which is preliminary data.</text>
</comment>
<feature type="region of interest" description="Disordered" evidence="1">
    <location>
        <begin position="507"/>
        <end position="641"/>
    </location>
</feature>
<dbReference type="InterPro" id="IPR039302">
    <property type="entry name" value="MAP10"/>
</dbReference>
<dbReference type="GO" id="GO:0097431">
    <property type="term" value="C:mitotic spindle pole"/>
    <property type="evidence" value="ECO:0007669"/>
    <property type="project" value="TreeGrafter"/>
</dbReference>
<evidence type="ECO:0000313" key="4">
    <source>
        <dbReference type="Proteomes" id="UP000736164"/>
    </source>
</evidence>
<accession>A0A8J7P2Z5</accession>
<dbReference type="PANTHER" id="PTHR21831">
    <property type="entry name" value="MICROTUBULE-ASSOCIATED PROTEIN 10"/>
    <property type="match status" value="1"/>
</dbReference>
<evidence type="ECO:0000259" key="2">
    <source>
        <dbReference type="Pfam" id="PF14925"/>
    </source>
</evidence>
<dbReference type="GO" id="GO:0030496">
    <property type="term" value="C:midbody"/>
    <property type="evidence" value="ECO:0007669"/>
    <property type="project" value="TreeGrafter"/>
</dbReference>
<dbReference type="GO" id="GO:1990023">
    <property type="term" value="C:mitotic spindle midzone"/>
    <property type="evidence" value="ECO:0007669"/>
    <property type="project" value="TreeGrafter"/>
</dbReference>
<feature type="region of interest" description="Disordered" evidence="1">
    <location>
        <begin position="353"/>
        <end position="418"/>
    </location>
</feature>
<feature type="domain" description="Microtubule-associated protein 10 C-terminal" evidence="2">
    <location>
        <begin position="538"/>
        <end position="733"/>
    </location>
</feature>
<dbReference type="Proteomes" id="UP000736164">
    <property type="component" value="Unassembled WGS sequence"/>
</dbReference>
<keyword evidence="4" id="KW-1185">Reference proteome</keyword>
<dbReference type="InterPro" id="IPR026679">
    <property type="entry name" value="MAP10_C-term"/>
</dbReference>
<dbReference type="GO" id="GO:0051256">
    <property type="term" value="P:mitotic spindle midzone assembly"/>
    <property type="evidence" value="ECO:0007669"/>
    <property type="project" value="TreeGrafter"/>
</dbReference>
<dbReference type="GO" id="GO:0008017">
    <property type="term" value="F:microtubule binding"/>
    <property type="evidence" value="ECO:0007669"/>
    <property type="project" value="InterPro"/>
</dbReference>
<feature type="compositionally biased region" description="Basic and acidic residues" evidence="1">
    <location>
        <begin position="63"/>
        <end position="72"/>
    </location>
</feature>
<feature type="domain" description="Microtubule-associated protein 10 C-terminal" evidence="2">
    <location>
        <begin position="220"/>
        <end position="474"/>
    </location>
</feature>
<sequence>MANKSDKLETLFSFEVLVEYVNLDRVSKGSVDPAVAIRLLDFPTLMIYPGGREEDAQQDDDSGSEKENEASRFLHPPRGRNREYRFHKGKSCLFKIRLDSLHTHLSNTPLYAMVLDLTKEAPKLVGSSLISLAKTADRMMADVRQHGICTPSAQGEKGVFAVSNLMGDRVGCISLGFKLLSLGASLIPHIPENRILKTGSSPGDSQIETQRKNVGLDNATDTAVFCPPPLYYRCSVKEQDEVDADRYRSVSVGMEALGVEELCSEEDECAEERDLPAKGQALKHTRDGSECSGAAQQSQTAPAALGDTLRQLPLLNALLVELSLLSSQPQLPPLPVHPHLAWLYRSAEEQSHGAVQEMSTSQTPVRKRSTSPGLKQWKLQAKTTASLPVSPKENAKTQKTNASQEKDRKKVPSPAPKRKLMYGLTNTLRLRLQKTNPDMLINHERRERYRRKQIELMKCKNKKSGRMKSRQVQEKQNHTPRGAEICAAGNSLDGNVETLINSLDLESPRVENPVTHHRRKQQSSSPVIKNPEPLEYVEDFSGPEPSDCHSAEFKNGSEPALAAPRKDCSDEVSGSSSSSFGSQRAAVPLPIKANSSPKLSLKGTRVIRPRQETPAITESTEDSEHVSVDSKQPGDDRGTPRSLNIVAKETFDSQTLPGSARQYGSFEGSYSISDSLVSPIATNDTDLEFIGHEVASCEPREEEEARDELGSLDFENKYHHISELVVNKLPGYTL</sequence>